<keyword evidence="3" id="KW-0808">Transferase</keyword>
<evidence type="ECO:0000259" key="2">
    <source>
        <dbReference type="PROSITE" id="PS50878"/>
    </source>
</evidence>
<comment type="similarity">
    <text evidence="1">Belongs to the bacterial reverse transcriptase family.</text>
</comment>
<accession>A0ABW9JJ75</accession>
<keyword evidence="3" id="KW-0548">Nucleotidyltransferase</keyword>
<gene>
    <name evidence="3" type="ORF">E5L68_013715</name>
</gene>
<keyword evidence="4" id="KW-1185">Reference proteome</keyword>
<evidence type="ECO:0000313" key="4">
    <source>
        <dbReference type="Proteomes" id="UP001517367"/>
    </source>
</evidence>
<organism evidence="3 4">
    <name type="scientific">Pedobacter helvus</name>
    <dbReference type="NCBI Taxonomy" id="2563444"/>
    <lineage>
        <taxon>Bacteria</taxon>
        <taxon>Pseudomonadati</taxon>
        <taxon>Bacteroidota</taxon>
        <taxon>Sphingobacteriia</taxon>
        <taxon>Sphingobacteriales</taxon>
        <taxon>Sphingobacteriaceae</taxon>
        <taxon>Pedobacter</taxon>
    </lineage>
</organism>
<comment type="caution">
    <text evidence="3">The sequence shown here is derived from an EMBL/GenBank/DDBJ whole genome shotgun (WGS) entry which is preliminary data.</text>
</comment>
<dbReference type="PROSITE" id="PS50878">
    <property type="entry name" value="RT_POL"/>
    <property type="match status" value="1"/>
</dbReference>
<dbReference type="Proteomes" id="UP001517367">
    <property type="component" value="Unassembled WGS sequence"/>
</dbReference>
<dbReference type="PANTHER" id="PTHR34047:SF8">
    <property type="entry name" value="PROTEIN YKFC"/>
    <property type="match status" value="1"/>
</dbReference>
<evidence type="ECO:0000256" key="1">
    <source>
        <dbReference type="ARBA" id="ARBA00034120"/>
    </source>
</evidence>
<dbReference type="Pfam" id="PF00078">
    <property type="entry name" value="RVT_1"/>
    <property type="match status" value="1"/>
</dbReference>
<dbReference type="InterPro" id="IPR043502">
    <property type="entry name" value="DNA/RNA_pol_sf"/>
</dbReference>
<dbReference type="InterPro" id="IPR051083">
    <property type="entry name" value="GrpII_Intron_Splice-Mob/Def"/>
</dbReference>
<dbReference type="RefSeq" id="WP_138728503.1">
    <property type="nucleotide sequence ID" value="NZ_SRMP02000023.1"/>
</dbReference>
<dbReference type="SUPFAM" id="SSF56672">
    <property type="entry name" value="DNA/RNA polymerases"/>
    <property type="match status" value="1"/>
</dbReference>
<reference evidence="3 4" key="1">
    <citation type="submission" date="2024-12" db="EMBL/GenBank/DDBJ databases">
        <authorList>
            <person name="Hu S."/>
        </authorList>
    </citation>
    <scope>NUCLEOTIDE SEQUENCE [LARGE SCALE GENOMIC DNA]</scope>
    <source>
        <strain evidence="3 4">P-25</strain>
    </source>
</reference>
<sequence length="511" mass="59602">MVSGLIYNEDLWERFVAKIEKADKPKTYKHFDNIFDFSKNNAKIKATVSDPTFQQMALHSFAPHLKILTKTPRYKFDETINTYDLETKIRPISFSSHFDSYLYSFYAFALTEAYQDYIKSEKFDHCVLAYRSDLNGDCNIQFAKKAFDLVKSMIHKHGRCSAIALDITGYFDNIDHEVLKEKWCDIVKEKIQLPLDQYKIFRSLTTYSYVGKASFLKHFDIDTEKPGKYHNLLDLLPDSLAGANYIEKFNLIRGRRLVVRNKPKKNSDGTFSNRGIPQGSPMSSVLSNIYLIDFDRWLANLGRLMGFSYMRYCDDLLIICKSKDVVYLNNEIITVIKERYKLAINSKKTEVVEFRPNSVGKIRGFNIKKPEGRRTTKSNEQRYYKSLQYLGFEFNGENIYIRPGSLSRYFRKAKGRVLKTMMMAYGKKSKKEQISKKQLYFRYTHFGKRNFITYAQNAAKQQYVNSEGIVRPGLDSISIKRQLSSHFAILEKELVKTSKEFAKAKGRKPKK</sequence>
<dbReference type="EMBL" id="SRMP02000023">
    <property type="protein sequence ID" value="MFN0292457.1"/>
    <property type="molecule type" value="Genomic_DNA"/>
</dbReference>
<evidence type="ECO:0000313" key="3">
    <source>
        <dbReference type="EMBL" id="MFN0292457.1"/>
    </source>
</evidence>
<dbReference type="PANTHER" id="PTHR34047">
    <property type="entry name" value="NUCLEAR INTRON MATURASE 1, MITOCHONDRIAL-RELATED"/>
    <property type="match status" value="1"/>
</dbReference>
<feature type="domain" description="Reverse transcriptase" evidence="2">
    <location>
        <begin position="1"/>
        <end position="367"/>
    </location>
</feature>
<name>A0ABW9JJ75_9SPHI</name>
<keyword evidence="3" id="KW-0695">RNA-directed DNA polymerase</keyword>
<dbReference type="InterPro" id="IPR000477">
    <property type="entry name" value="RT_dom"/>
</dbReference>
<protein>
    <submittedName>
        <fullName evidence="3">Reverse transcriptase domain-containing protein</fullName>
    </submittedName>
</protein>
<dbReference type="GO" id="GO:0003964">
    <property type="term" value="F:RNA-directed DNA polymerase activity"/>
    <property type="evidence" value="ECO:0007669"/>
    <property type="project" value="UniProtKB-KW"/>
</dbReference>
<proteinExistence type="inferred from homology"/>